<keyword evidence="2" id="KW-1185">Reference proteome</keyword>
<sequence>MAIQTRCRKRHKTGVPMTDALLKDIQWKLGFQNDFAGIPMELFERRTHIDDLHQDRLAISSIVIRERRLVVSANTSVDDEELTRVIAETTRK</sequence>
<protein>
    <submittedName>
        <fullName evidence="1">Uncharacterized protein</fullName>
    </submittedName>
</protein>
<organism evidence="1 2">
    <name type="scientific">Phytophthora megakarya</name>
    <dbReference type="NCBI Taxonomy" id="4795"/>
    <lineage>
        <taxon>Eukaryota</taxon>
        <taxon>Sar</taxon>
        <taxon>Stramenopiles</taxon>
        <taxon>Oomycota</taxon>
        <taxon>Peronosporomycetes</taxon>
        <taxon>Peronosporales</taxon>
        <taxon>Peronosporaceae</taxon>
        <taxon>Phytophthora</taxon>
    </lineage>
</organism>
<evidence type="ECO:0000313" key="1">
    <source>
        <dbReference type="EMBL" id="OWZ11637.1"/>
    </source>
</evidence>
<reference evidence="2" key="1">
    <citation type="submission" date="2017-03" db="EMBL/GenBank/DDBJ databases">
        <title>Phytopthora megakarya and P. palmivora, two closely related causual agents of cacao black pod achieved similar genome size and gene model numbers by different mechanisms.</title>
        <authorList>
            <person name="Ali S."/>
            <person name="Shao J."/>
            <person name="Larry D.J."/>
            <person name="Kronmiller B."/>
            <person name="Shen D."/>
            <person name="Strem M.D."/>
            <person name="Melnick R.L."/>
            <person name="Guiltinan M.J."/>
            <person name="Tyler B.M."/>
            <person name="Meinhardt L.W."/>
            <person name="Bailey B.A."/>
        </authorList>
    </citation>
    <scope>NUCLEOTIDE SEQUENCE [LARGE SCALE GENOMIC DNA]</scope>
    <source>
        <strain evidence="2">zdho120</strain>
    </source>
</reference>
<dbReference type="Proteomes" id="UP000198211">
    <property type="component" value="Unassembled WGS sequence"/>
</dbReference>
<dbReference type="EMBL" id="NBNE01002071">
    <property type="protein sequence ID" value="OWZ11637.1"/>
    <property type="molecule type" value="Genomic_DNA"/>
</dbReference>
<dbReference type="AlphaFoldDB" id="A0A225W3Q1"/>
<gene>
    <name evidence="1" type="ORF">PHMEG_00015311</name>
</gene>
<proteinExistence type="predicted"/>
<comment type="caution">
    <text evidence="1">The sequence shown here is derived from an EMBL/GenBank/DDBJ whole genome shotgun (WGS) entry which is preliminary data.</text>
</comment>
<name>A0A225W3Q1_9STRA</name>
<accession>A0A225W3Q1</accession>
<evidence type="ECO:0000313" key="2">
    <source>
        <dbReference type="Proteomes" id="UP000198211"/>
    </source>
</evidence>